<dbReference type="InterPro" id="IPR015813">
    <property type="entry name" value="Pyrv/PenolPyrv_kinase-like_dom"/>
</dbReference>
<dbReference type="Gene3D" id="1.20.1440.90">
    <property type="entry name" value="Phosphoenolpyruvate/pyruvate domain"/>
    <property type="match status" value="1"/>
</dbReference>
<sequence length="896" mass="103406">MSTIKPEFIFEKISSDMSFLRDCFKKVLTDLGEDKLAEILDQKLDKESILKMGSETEEKHIQVLSIYLQLMNLVEENAAVQFRRNVEDHKGMASIRGSFSETLTRLKSMGISENEILNTIRQIHLSPVLTAHPTEAKRISIIELHRDLYLQLVKLENSSFSKKEKDEITREITALLERWWRSGEVYLEKPTVKTERNNVMHYFTKVFPLILEKTDQQLEHSWVQAGFDSKKLKSPDNFPVLQFGSWVGGDRDGHPYVSAELTEETLWEHRKAAIKLIRSEIFELGSKLSFSEIRNDVPAYFKREILERAEALGELGQKAINRNSLEPWRQFINLIIIKLDYTALGNKNFQYQNAEELMSDLSLLRSSLTELGADKIIRQLLFPVERLLQCFGFHLVKLDIRQNSEFHDKAMEQILLKTFPERKAFREWTENEKLDFINEELKSNRPFAISGEKFGEEADKVLDCYRAVKNHTRKYGSEGIGTFIISMTRSLRDLLTVYLLMREAGLDRNIFQVAPLFETIEDLENSADIMESYLSHPAYPKSPVQEIMLGYSDSNKDGGIIASRYNIYCTEEELAKVAAKHQIKFRYFHGIGGTISRGGGKYHRFLESMPPGSLSGEMKLTVQGETIAQQFANLLNGTYNMEMLLSGMLLQTAYTLYPKQPNGYPLEALRSLSDHSLQYYRKLIEHPSFIAFYGQATPIDVLEMSKIGSRPARRTGARSLSDLRAIPWVFSWSQSRFNITGWYGIGHALMYLREENSKVYQQLQDNADSWPLLRYILIQVETNLMNADLSIMKAYSELVSDEKLRLDISANLIEEYHRSLDEIQKMFGRPREVRRTSQIDNMKRRSNALQALHELQIHELKAWRQIKGNNTEDSEKMIKRLLEITTALASGLKNTG</sequence>
<dbReference type="OrthoDB" id="9768133at2"/>
<dbReference type="GO" id="GO:0005829">
    <property type="term" value="C:cytosol"/>
    <property type="evidence" value="ECO:0007669"/>
    <property type="project" value="TreeGrafter"/>
</dbReference>
<organism evidence="4 5">
    <name type="scientific">Indibacter alkaliphilus (strain CCUG 57479 / KCTC 22604 / LW1)</name>
    <dbReference type="NCBI Taxonomy" id="1189612"/>
    <lineage>
        <taxon>Bacteria</taxon>
        <taxon>Pseudomonadati</taxon>
        <taxon>Bacteroidota</taxon>
        <taxon>Cytophagia</taxon>
        <taxon>Cytophagales</taxon>
        <taxon>Cyclobacteriaceae</taxon>
    </lineage>
</organism>
<feature type="active site" evidence="3">
    <location>
        <position position="556"/>
    </location>
</feature>
<protein>
    <recommendedName>
        <fullName evidence="2">Phosphoenolpyruvate carboxylase</fullName>
    </recommendedName>
</protein>
<dbReference type="GO" id="GO:0008964">
    <property type="term" value="F:phosphoenolpyruvate carboxylase activity"/>
    <property type="evidence" value="ECO:0007669"/>
    <property type="project" value="InterPro"/>
</dbReference>
<dbReference type="RefSeq" id="WP_009032723.1">
    <property type="nucleotide sequence ID" value="NZ_ALWO02000023.1"/>
</dbReference>
<dbReference type="PANTHER" id="PTHR30523">
    <property type="entry name" value="PHOSPHOENOLPYRUVATE CARBOXYLASE"/>
    <property type="match status" value="1"/>
</dbReference>
<dbReference type="PROSITE" id="PS00393">
    <property type="entry name" value="PEPCASE_2"/>
    <property type="match status" value="1"/>
</dbReference>
<keyword evidence="5" id="KW-1185">Reference proteome</keyword>
<reference evidence="4 5" key="1">
    <citation type="journal article" date="2013" name="Genome Announc.">
        <title>Draft Genome Sequence of Indibacter alkaliphilus Strain LW1T, Isolated from Lonar Lake, a Haloalkaline Lake in the Buldana District of Maharashtra, India.</title>
        <authorList>
            <person name="Singh A."/>
            <person name="Kumar Jangir P."/>
            <person name="Sharma R."/>
            <person name="Singh A."/>
            <person name="Kumar Pinnaka A."/>
            <person name="Shivaji S."/>
        </authorList>
    </citation>
    <scope>NUCLEOTIDE SEQUENCE [LARGE SCALE GENOMIC DNA]</scope>
    <source>
        <strain evidence="5">CCUG 57479 / KCTC 22604 / LW1</strain>
    </source>
</reference>
<name>S2E2Q9_INDAL</name>
<dbReference type="STRING" id="1189612.A33Q_1435"/>
<evidence type="ECO:0000256" key="2">
    <source>
        <dbReference type="ARBA" id="ARBA00022419"/>
    </source>
</evidence>
<proteinExistence type="predicted"/>
<dbReference type="InterPro" id="IPR021135">
    <property type="entry name" value="PEP_COase"/>
</dbReference>
<evidence type="ECO:0000313" key="5">
    <source>
        <dbReference type="Proteomes" id="UP000006073"/>
    </source>
</evidence>
<dbReference type="Pfam" id="PF00311">
    <property type="entry name" value="PEPcase"/>
    <property type="match status" value="1"/>
</dbReference>
<dbReference type="GO" id="GO:0015977">
    <property type="term" value="P:carbon fixation"/>
    <property type="evidence" value="ECO:0007669"/>
    <property type="project" value="InterPro"/>
</dbReference>
<dbReference type="PRINTS" id="PR00150">
    <property type="entry name" value="PEPCARBXLASE"/>
</dbReference>
<dbReference type="AlphaFoldDB" id="S2E2Q9"/>
<dbReference type="eggNOG" id="COG2352">
    <property type="taxonomic scope" value="Bacteria"/>
</dbReference>
<gene>
    <name evidence="4" type="ORF">A33Q_1435</name>
</gene>
<dbReference type="InterPro" id="IPR033129">
    <property type="entry name" value="PEPCASE_His_AS"/>
</dbReference>
<comment type="function">
    <text evidence="1">Forms oxaloacetate, a four-carbon dicarboxylic acid source for the tricarboxylic acid cycle.</text>
</comment>
<accession>S2E2Q9</accession>
<comment type="caution">
    <text evidence="4">The sequence shown here is derived from an EMBL/GenBank/DDBJ whole genome shotgun (WGS) entry which is preliminary data.</text>
</comment>
<dbReference type="Proteomes" id="UP000006073">
    <property type="component" value="Unassembled WGS sequence"/>
</dbReference>
<dbReference type="SUPFAM" id="SSF51621">
    <property type="entry name" value="Phosphoenolpyruvate/pyruvate domain"/>
    <property type="match status" value="1"/>
</dbReference>
<evidence type="ECO:0000313" key="4">
    <source>
        <dbReference type="EMBL" id="EOZ98781.1"/>
    </source>
</evidence>
<keyword evidence="4" id="KW-0456">Lyase</keyword>
<dbReference type="EMBL" id="ALWO02000023">
    <property type="protein sequence ID" value="EOZ98781.1"/>
    <property type="molecule type" value="Genomic_DNA"/>
</dbReference>
<evidence type="ECO:0000256" key="3">
    <source>
        <dbReference type="PROSITE-ProRule" id="PRU10112"/>
    </source>
</evidence>
<dbReference type="PANTHER" id="PTHR30523:SF32">
    <property type="entry name" value="PHOSPHOENOLPYRUVATE CARBOXYLASE"/>
    <property type="match status" value="1"/>
</dbReference>
<dbReference type="GO" id="GO:0006099">
    <property type="term" value="P:tricarboxylic acid cycle"/>
    <property type="evidence" value="ECO:0007669"/>
    <property type="project" value="InterPro"/>
</dbReference>
<evidence type="ECO:0000256" key="1">
    <source>
        <dbReference type="ARBA" id="ARBA00003670"/>
    </source>
</evidence>